<organism evidence="2 3">
    <name type="scientific">Nonomuraea mangrovi</name>
    <dbReference type="NCBI Taxonomy" id="2316207"/>
    <lineage>
        <taxon>Bacteria</taxon>
        <taxon>Bacillati</taxon>
        <taxon>Actinomycetota</taxon>
        <taxon>Actinomycetes</taxon>
        <taxon>Streptosporangiales</taxon>
        <taxon>Streptosporangiaceae</taxon>
        <taxon>Nonomuraea</taxon>
    </lineage>
</organism>
<dbReference type="Gene3D" id="3.40.50.150">
    <property type="entry name" value="Vaccinia Virus protein VP39"/>
    <property type="match status" value="1"/>
</dbReference>
<dbReference type="InterPro" id="IPR029063">
    <property type="entry name" value="SAM-dependent_MTases_sf"/>
</dbReference>
<gene>
    <name evidence="2" type="ORF">ACFSKW_02410</name>
</gene>
<dbReference type="GO" id="GO:0061542">
    <property type="term" value="F:3-demethylubiquinol 3-O-methyltransferase activity"/>
    <property type="evidence" value="ECO:0007669"/>
    <property type="project" value="UniProtKB-EC"/>
</dbReference>
<keyword evidence="2" id="KW-0489">Methyltransferase</keyword>
<dbReference type="SUPFAM" id="SSF53335">
    <property type="entry name" value="S-adenosyl-L-methionine-dependent methyltransferases"/>
    <property type="match status" value="1"/>
</dbReference>
<name>A0ABW4SLA8_9ACTN</name>
<comment type="caution">
    <text evidence="2">The sequence shown here is derived from an EMBL/GenBank/DDBJ whole genome shotgun (WGS) entry which is preliminary data.</text>
</comment>
<dbReference type="Pfam" id="PF13649">
    <property type="entry name" value="Methyltransf_25"/>
    <property type="match status" value="1"/>
</dbReference>
<feature type="domain" description="Methyltransferase" evidence="1">
    <location>
        <begin position="42"/>
        <end position="128"/>
    </location>
</feature>
<dbReference type="Proteomes" id="UP001597368">
    <property type="component" value="Unassembled WGS sequence"/>
</dbReference>
<evidence type="ECO:0000259" key="1">
    <source>
        <dbReference type="Pfam" id="PF13649"/>
    </source>
</evidence>
<dbReference type="GO" id="GO:0032259">
    <property type="term" value="P:methylation"/>
    <property type="evidence" value="ECO:0007669"/>
    <property type="project" value="UniProtKB-KW"/>
</dbReference>
<dbReference type="EMBL" id="JBHUFV010000003">
    <property type="protein sequence ID" value="MFD1930320.1"/>
    <property type="molecule type" value="Genomic_DNA"/>
</dbReference>
<keyword evidence="2" id="KW-0808">Transferase</keyword>
<evidence type="ECO:0000313" key="3">
    <source>
        <dbReference type="Proteomes" id="UP001597368"/>
    </source>
</evidence>
<protein>
    <submittedName>
        <fullName evidence="2">Class I SAM-dependent methyltransferase</fullName>
        <ecNumber evidence="2">2.1.1.222</ecNumber>
        <ecNumber evidence="2">2.1.1.64</ecNumber>
    </submittedName>
</protein>
<reference evidence="3" key="1">
    <citation type="journal article" date="2019" name="Int. J. Syst. Evol. Microbiol.">
        <title>The Global Catalogue of Microorganisms (GCM) 10K type strain sequencing project: providing services to taxonomists for standard genome sequencing and annotation.</title>
        <authorList>
            <consortium name="The Broad Institute Genomics Platform"/>
            <consortium name="The Broad Institute Genome Sequencing Center for Infectious Disease"/>
            <person name="Wu L."/>
            <person name="Ma J."/>
        </authorList>
    </citation>
    <scope>NUCLEOTIDE SEQUENCE [LARGE SCALE GENOMIC DNA]</scope>
    <source>
        <strain evidence="3">ICMP 6774ER</strain>
    </source>
</reference>
<keyword evidence="3" id="KW-1185">Reference proteome</keyword>
<dbReference type="EC" id="2.1.1.222" evidence="2"/>
<sequence>MNSGTGPGAITPDGSPVEFYTLLPPGEEAEVIGRVVPAGGSILELGSGVGRVTHPLVAAGFQVVAVDESAEMLAHVRGARTVHGRAQELALDRRFDAVVLGSYLINIPDEGLRHDLLTACARHVAAGGSVLVQWQPPEAHDRWAVGRGREDDGIEIMMTELDEVAPGTYAATMRYTAGERVWTQSFLSRRLTVEELAAELERAGLALDGFLTEDRTWARAVPA</sequence>
<accession>A0ABW4SLA8</accession>
<evidence type="ECO:0000313" key="2">
    <source>
        <dbReference type="EMBL" id="MFD1930320.1"/>
    </source>
</evidence>
<dbReference type="CDD" id="cd02440">
    <property type="entry name" value="AdoMet_MTases"/>
    <property type="match status" value="1"/>
</dbReference>
<dbReference type="RefSeq" id="WP_379568603.1">
    <property type="nucleotide sequence ID" value="NZ_JBHUFV010000003.1"/>
</dbReference>
<dbReference type="InterPro" id="IPR041698">
    <property type="entry name" value="Methyltransf_25"/>
</dbReference>
<dbReference type="GO" id="GO:0102208">
    <property type="term" value="F:2-polyprenyl-6-hydroxyphenol methylase activity"/>
    <property type="evidence" value="ECO:0007669"/>
    <property type="project" value="UniProtKB-EC"/>
</dbReference>
<dbReference type="EC" id="2.1.1.64" evidence="2"/>
<proteinExistence type="predicted"/>